<feature type="chain" id="PRO_5045115957" description="Secreted protein" evidence="1">
    <location>
        <begin position="35"/>
        <end position="141"/>
    </location>
</feature>
<reference evidence="2 3" key="1">
    <citation type="submission" date="2024-02" db="EMBL/GenBank/DDBJ databases">
        <authorList>
            <person name="Chen Y."/>
            <person name="Shah S."/>
            <person name="Dougan E. K."/>
            <person name="Thang M."/>
            <person name="Chan C."/>
        </authorList>
    </citation>
    <scope>NUCLEOTIDE SEQUENCE [LARGE SCALE GENOMIC DNA]</scope>
</reference>
<evidence type="ECO:0000313" key="3">
    <source>
        <dbReference type="Proteomes" id="UP001642484"/>
    </source>
</evidence>
<keyword evidence="3" id="KW-1185">Reference proteome</keyword>
<gene>
    <name evidence="2" type="ORF">CCMP2556_LOCUS3302</name>
</gene>
<protein>
    <recommendedName>
        <fullName evidence="4">Secreted protein</fullName>
    </recommendedName>
</protein>
<evidence type="ECO:0000256" key="1">
    <source>
        <dbReference type="SAM" id="SignalP"/>
    </source>
</evidence>
<accession>A0ABP0HUU3</accession>
<evidence type="ECO:0008006" key="4">
    <source>
        <dbReference type="Google" id="ProtNLM"/>
    </source>
</evidence>
<feature type="signal peptide" evidence="1">
    <location>
        <begin position="1"/>
        <end position="34"/>
    </location>
</feature>
<dbReference type="Proteomes" id="UP001642484">
    <property type="component" value="Unassembled WGS sequence"/>
</dbReference>
<name>A0ABP0HUU3_9DINO</name>
<proteinExistence type="predicted"/>
<evidence type="ECO:0000313" key="2">
    <source>
        <dbReference type="EMBL" id="CAK8993592.1"/>
    </source>
</evidence>
<comment type="caution">
    <text evidence="2">The sequence shown here is derived from an EMBL/GenBank/DDBJ whole genome shotgun (WGS) entry which is preliminary data.</text>
</comment>
<dbReference type="EMBL" id="CAXAMN010001281">
    <property type="protein sequence ID" value="CAK8993592.1"/>
    <property type="molecule type" value="Genomic_DNA"/>
</dbReference>
<keyword evidence="1" id="KW-0732">Signal</keyword>
<sequence length="141" mass="15691">MSACWYVCFSPNTNRWFSPLCILPFSFLVTLVSLDQGGCCPPDETARRFRGKQRRQTGVLGTCCDGNPWPLDGWDLVDGRDLALPFCARCSSSVGVSEGDLPVQSSTTTRLASFFARRSLQQEEPKPQQGLQVRLVNLIQM</sequence>
<organism evidence="2 3">
    <name type="scientific">Durusdinium trenchii</name>
    <dbReference type="NCBI Taxonomy" id="1381693"/>
    <lineage>
        <taxon>Eukaryota</taxon>
        <taxon>Sar</taxon>
        <taxon>Alveolata</taxon>
        <taxon>Dinophyceae</taxon>
        <taxon>Suessiales</taxon>
        <taxon>Symbiodiniaceae</taxon>
        <taxon>Durusdinium</taxon>
    </lineage>
</organism>